<dbReference type="OrthoDB" id="2373987at2759"/>
<keyword evidence="1" id="KW-0813">Transport</keyword>
<dbReference type="GO" id="GO:0051480">
    <property type="term" value="P:regulation of cytosolic calcium ion concentration"/>
    <property type="evidence" value="ECO:0007669"/>
    <property type="project" value="TreeGrafter"/>
</dbReference>
<comment type="caution">
    <text evidence="6">The sequence shown here is derived from an EMBL/GenBank/DDBJ whole genome shotgun (WGS) entry which is preliminary data.</text>
</comment>
<feature type="domain" description="Transient receptor ion channel" evidence="5">
    <location>
        <begin position="58"/>
        <end position="120"/>
    </location>
</feature>
<dbReference type="GO" id="GO:0005886">
    <property type="term" value="C:plasma membrane"/>
    <property type="evidence" value="ECO:0007669"/>
    <property type="project" value="TreeGrafter"/>
</dbReference>
<dbReference type="PANTHER" id="PTHR10117:SF54">
    <property type="entry name" value="TRANSIENT RECEPTOR POTENTIAL-GAMMA PROTEIN"/>
    <property type="match status" value="1"/>
</dbReference>
<name>A0A448X6T6_9PLAT</name>
<keyword evidence="4" id="KW-0407">Ion channel</keyword>
<dbReference type="GO" id="GO:0034703">
    <property type="term" value="C:cation channel complex"/>
    <property type="evidence" value="ECO:0007669"/>
    <property type="project" value="TreeGrafter"/>
</dbReference>
<evidence type="ECO:0000256" key="4">
    <source>
        <dbReference type="ARBA" id="ARBA00023303"/>
    </source>
</evidence>
<evidence type="ECO:0000256" key="1">
    <source>
        <dbReference type="ARBA" id="ARBA00022448"/>
    </source>
</evidence>
<protein>
    <recommendedName>
        <fullName evidence="5">Transient receptor ion channel domain-containing protein</fullName>
    </recommendedName>
</protein>
<dbReference type="Pfam" id="PF08344">
    <property type="entry name" value="TRP_2"/>
    <property type="match status" value="1"/>
</dbReference>
<dbReference type="Proteomes" id="UP000784294">
    <property type="component" value="Unassembled WGS sequence"/>
</dbReference>
<dbReference type="AlphaFoldDB" id="A0A448X6T6"/>
<dbReference type="GO" id="GO:0070679">
    <property type="term" value="F:inositol 1,4,5 trisphosphate binding"/>
    <property type="evidence" value="ECO:0007669"/>
    <property type="project" value="TreeGrafter"/>
</dbReference>
<keyword evidence="2" id="KW-0677">Repeat</keyword>
<evidence type="ECO:0000313" key="7">
    <source>
        <dbReference type="Proteomes" id="UP000784294"/>
    </source>
</evidence>
<evidence type="ECO:0000256" key="3">
    <source>
        <dbReference type="ARBA" id="ARBA00023065"/>
    </source>
</evidence>
<organism evidence="6 7">
    <name type="scientific">Protopolystoma xenopodis</name>
    <dbReference type="NCBI Taxonomy" id="117903"/>
    <lineage>
        <taxon>Eukaryota</taxon>
        <taxon>Metazoa</taxon>
        <taxon>Spiralia</taxon>
        <taxon>Lophotrochozoa</taxon>
        <taxon>Platyhelminthes</taxon>
        <taxon>Monogenea</taxon>
        <taxon>Polyopisthocotylea</taxon>
        <taxon>Polystomatidea</taxon>
        <taxon>Polystomatidae</taxon>
        <taxon>Protopolystoma</taxon>
    </lineage>
</organism>
<reference evidence="6" key="1">
    <citation type="submission" date="2018-11" db="EMBL/GenBank/DDBJ databases">
        <authorList>
            <consortium name="Pathogen Informatics"/>
        </authorList>
    </citation>
    <scope>NUCLEOTIDE SEQUENCE</scope>
</reference>
<keyword evidence="7" id="KW-1185">Reference proteome</keyword>
<proteinExistence type="predicted"/>
<evidence type="ECO:0000259" key="5">
    <source>
        <dbReference type="SMART" id="SM01420"/>
    </source>
</evidence>
<dbReference type="InterPro" id="IPR002153">
    <property type="entry name" value="TRPC_channel"/>
</dbReference>
<evidence type="ECO:0000256" key="2">
    <source>
        <dbReference type="ARBA" id="ARBA00022737"/>
    </source>
</evidence>
<dbReference type="SMART" id="SM01420">
    <property type="entry name" value="TRP_2"/>
    <property type="match status" value="1"/>
</dbReference>
<dbReference type="GO" id="GO:0015279">
    <property type="term" value="F:store-operated calcium channel activity"/>
    <property type="evidence" value="ECO:0007669"/>
    <property type="project" value="TreeGrafter"/>
</dbReference>
<dbReference type="PANTHER" id="PTHR10117">
    <property type="entry name" value="TRANSIENT RECEPTOR POTENTIAL CHANNEL"/>
    <property type="match status" value="1"/>
</dbReference>
<evidence type="ECO:0000313" key="6">
    <source>
        <dbReference type="EMBL" id="VEL29576.1"/>
    </source>
</evidence>
<accession>A0A448X6T6</accession>
<dbReference type="InterPro" id="IPR013555">
    <property type="entry name" value="TRP_dom"/>
</dbReference>
<sequence>MKITWSTHIFRLQGVFLGASFPPDLTPIIMAAHRDNYEILRLLLERGDRILPPHDVRCACLDCGEAQRIDSLRHSKSRINTYRALSSPSLIALSSCDPVITAFELSWQLSRLGRLENEFKSDYQELSRRCQQFATDLLDQTRDARELAIILNHATASLEHGHELDDEVNDLPNDRSMSSLKFLLRQHETWIPFFREPEHGRTHSLVRLRLAIKYKQKSVRRYFFVLTYTSFRLNGLVGGLRKLASSKVEERIF</sequence>
<gene>
    <name evidence="6" type="ORF">PXEA_LOCUS23016</name>
</gene>
<keyword evidence="3" id="KW-0406">Ion transport</keyword>
<dbReference type="EMBL" id="CAAALY010104392">
    <property type="protein sequence ID" value="VEL29576.1"/>
    <property type="molecule type" value="Genomic_DNA"/>
</dbReference>